<dbReference type="InterPro" id="IPR009562">
    <property type="entry name" value="DUF1178"/>
</dbReference>
<keyword evidence="2" id="KW-1185">Reference proteome</keyword>
<proteinExistence type="predicted"/>
<dbReference type="EMBL" id="JASJEV010000002">
    <property type="protein sequence ID" value="MDJ1157454.1"/>
    <property type="molecule type" value="Genomic_DNA"/>
</dbReference>
<dbReference type="RefSeq" id="WP_283739444.1">
    <property type="nucleotide sequence ID" value="NZ_JASJEV010000002.1"/>
</dbReference>
<protein>
    <submittedName>
        <fullName evidence="1">DUF1178 family protein</fullName>
    </submittedName>
</protein>
<dbReference type="Proteomes" id="UP001321492">
    <property type="component" value="Unassembled WGS sequence"/>
</dbReference>
<gene>
    <name evidence="1" type="ORF">QNA08_04270</name>
</gene>
<reference evidence="1 2" key="1">
    <citation type="submission" date="2023-05" db="EMBL/GenBank/DDBJ databases">
        <title>Chelatococcus sp. nov., a moderately thermophilic bacterium isolated from hot spring microbial mat.</title>
        <authorList>
            <person name="Hu C.-J."/>
            <person name="Li W.-J."/>
        </authorList>
    </citation>
    <scope>NUCLEOTIDE SEQUENCE [LARGE SCALE GENOMIC DNA]</scope>
    <source>
        <strain evidence="1 2">SYSU G07232</strain>
    </source>
</reference>
<evidence type="ECO:0000313" key="2">
    <source>
        <dbReference type="Proteomes" id="UP001321492"/>
    </source>
</evidence>
<organism evidence="1 2">
    <name type="scientific">Chelatococcus albus</name>
    <dbReference type="NCBI Taxonomy" id="3047466"/>
    <lineage>
        <taxon>Bacteria</taxon>
        <taxon>Pseudomonadati</taxon>
        <taxon>Pseudomonadota</taxon>
        <taxon>Alphaproteobacteria</taxon>
        <taxon>Hyphomicrobiales</taxon>
        <taxon>Chelatococcaceae</taxon>
        <taxon>Chelatococcus</taxon>
    </lineage>
</organism>
<dbReference type="Pfam" id="PF06676">
    <property type="entry name" value="DUF1178"/>
    <property type="match status" value="1"/>
</dbReference>
<name>A0ABT7ADJ7_9HYPH</name>
<accession>A0ABT7ADJ7</accession>
<sequence length="154" mass="17140">MIRYTLVCDQAHEFESWFPDSAAYDAQVGRGLVTCPTCGSHKVGKTIMAPAVVARREAKPAQRPAPAQPEAPAQVALLSEKERQMRDMLRALKRHVVEHAENVGERFPEEARRMHAGDIEERAIYGKATADEARALIEEGIDVMPLPVLPDERN</sequence>
<evidence type="ECO:0000313" key="1">
    <source>
        <dbReference type="EMBL" id="MDJ1157454.1"/>
    </source>
</evidence>
<comment type="caution">
    <text evidence="1">The sequence shown here is derived from an EMBL/GenBank/DDBJ whole genome shotgun (WGS) entry which is preliminary data.</text>
</comment>
<dbReference type="PIRSF" id="PIRSF032131">
    <property type="entry name" value="UCP032131"/>
    <property type="match status" value="1"/>
</dbReference>